<dbReference type="InterPro" id="IPR006703">
    <property type="entry name" value="G_AIG1"/>
</dbReference>
<organism evidence="5">
    <name type="scientific">Amphimedon queenslandica</name>
    <name type="common">Sponge</name>
    <dbReference type="NCBI Taxonomy" id="400682"/>
    <lineage>
        <taxon>Eukaryota</taxon>
        <taxon>Metazoa</taxon>
        <taxon>Porifera</taxon>
        <taxon>Demospongiae</taxon>
        <taxon>Heteroscleromorpha</taxon>
        <taxon>Haplosclerida</taxon>
        <taxon>Niphatidae</taxon>
        <taxon>Amphimedon</taxon>
    </lineage>
</organism>
<comment type="similarity">
    <text evidence="1">Belongs to the TRAFAC class TrmE-Era-EngA-EngB-Septin-like GTPase superfamily. AIG1/Toc34/Toc159-like paraseptin GTPase family. IAN subfamily.</text>
</comment>
<dbReference type="InterPro" id="IPR025662">
    <property type="entry name" value="Sigma_54_int_dom_ATP-bd_1"/>
</dbReference>
<dbReference type="EnsemblMetazoa" id="Aqu2.1.27148_001">
    <property type="protein sequence ID" value="Aqu2.1.27148_001"/>
    <property type="gene ID" value="Aqu2.1.27148"/>
</dbReference>
<dbReference type="GO" id="GO:0005525">
    <property type="term" value="F:GTP binding"/>
    <property type="evidence" value="ECO:0007669"/>
    <property type="project" value="InterPro"/>
</dbReference>
<feature type="domain" description="AIG1-type G" evidence="4">
    <location>
        <begin position="10"/>
        <end position="159"/>
    </location>
</feature>
<dbReference type="STRING" id="400682.A0A1X7UI58"/>
<evidence type="ECO:0000256" key="1">
    <source>
        <dbReference type="ARBA" id="ARBA00008535"/>
    </source>
</evidence>
<reference evidence="5" key="1">
    <citation type="submission" date="2017-05" db="UniProtKB">
        <authorList>
            <consortium name="EnsemblMetazoa"/>
        </authorList>
    </citation>
    <scope>IDENTIFICATION</scope>
</reference>
<keyword evidence="3" id="KW-0175">Coiled coil</keyword>
<dbReference type="Pfam" id="PF04548">
    <property type="entry name" value="AIG1"/>
    <property type="match status" value="1"/>
</dbReference>
<dbReference type="AlphaFoldDB" id="A0A1X7UI58"/>
<evidence type="ECO:0000256" key="3">
    <source>
        <dbReference type="SAM" id="Coils"/>
    </source>
</evidence>
<evidence type="ECO:0000256" key="2">
    <source>
        <dbReference type="ARBA" id="ARBA00022741"/>
    </source>
</evidence>
<feature type="coiled-coil region" evidence="3">
    <location>
        <begin position="276"/>
        <end position="310"/>
    </location>
</feature>
<dbReference type="PROSITE" id="PS00675">
    <property type="entry name" value="SIGMA54_INTERACT_1"/>
    <property type="match status" value="1"/>
</dbReference>
<sequence length="311" mass="35095">METEAPISHTILLIGETGSGKTSFLNLLCNYGIVQELGIDVGVQHFHPFNEIKLENATSDKMQSKTSDALKYTVSLGDTNLEIIDTPGLGDSRGIEQDINRLEMIIQCLKNEESIHCVCLVINGRATRISATLNYALSELTSILPKSSINNITVVFTNTTGVLNLSFELGAIKRAKDTMSKELLTKLLRDEFEKTAPTLNEFLRHVTSLDFIQTKDFMRSYEKKKAIEAELRAVYTVTCSDEKEKIKVELHNSIEELKTLSICSNYNTILRNRGILITQQLEAEDNEETIKELQTKRKEIKEQLIQIQSKH</sequence>
<dbReference type="InterPro" id="IPR027417">
    <property type="entry name" value="P-loop_NTPase"/>
</dbReference>
<dbReference type="InParanoid" id="A0A1X7UI58"/>
<dbReference type="OrthoDB" id="2386367at2759"/>
<protein>
    <recommendedName>
        <fullName evidence="4">AIG1-type G domain-containing protein</fullName>
    </recommendedName>
</protein>
<keyword evidence="2" id="KW-0547">Nucleotide-binding</keyword>
<dbReference type="Gene3D" id="3.40.50.300">
    <property type="entry name" value="P-loop containing nucleotide triphosphate hydrolases"/>
    <property type="match status" value="1"/>
</dbReference>
<dbReference type="OMA" id="KYRSRIC"/>
<dbReference type="PANTHER" id="PTHR32046">
    <property type="entry name" value="G DOMAIN-CONTAINING PROTEIN"/>
    <property type="match status" value="1"/>
</dbReference>
<accession>A0A1X7UI58</accession>
<proteinExistence type="inferred from homology"/>
<dbReference type="eggNOG" id="ENOG502S5W8">
    <property type="taxonomic scope" value="Eukaryota"/>
</dbReference>
<dbReference type="SUPFAM" id="SSF52540">
    <property type="entry name" value="P-loop containing nucleoside triphosphate hydrolases"/>
    <property type="match status" value="1"/>
</dbReference>
<evidence type="ECO:0000313" key="5">
    <source>
        <dbReference type="EnsemblMetazoa" id="Aqu2.1.27148_001"/>
    </source>
</evidence>
<evidence type="ECO:0000259" key="4">
    <source>
        <dbReference type="Pfam" id="PF04548"/>
    </source>
</evidence>
<dbReference type="PANTHER" id="PTHR32046:SF11">
    <property type="entry name" value="IMMUNE-ASSOCIATED NUCLEOTIDE-BINDING PROTEIN 10-LIKE"/>
    <property type="match status" value="1"/>
</dbReference>
<name>A0A1X7UI58_AMPQE</name>